<protein>
    <submittedName>
        <fullName evidence="1">Uncharacterized protein</fullName>
    </submittedName>
</protein>
<sequence length="358" mass="40787">MRKETLASYLTSCYKSLKKYLVQPLDIETNPNMFWYCPSLVVVTNGKNWINSSLSNMDIAKPTEVFNYGVITLDVTLDILEAGNNHLIYECTYMGIKVKPDNIASNNLVPFSTYKNRKYKGISFAFPNLTEHDYVAIISENWHIGLYKFRNQTTFNIIVRKSNKSRISNLNRIIVLQRFLASETSKPLVTDESNISIIDKNVKFSSVADNYDIGIQSFTWPSRPNRQGIRLDPVAGIAYLSSIGCNKKDIKSSLNMITQTSKDLNEKWIKCQNFMLDSELNQDFLCANLRVKNPALGNPSLNSQIVQFTYPANTTIRNLSPFEVIALEKYSYALKFYVERPSADLIQSGLTMELPKIN</sequence>
<evidence type="ECO:0000313" key="1">
    <source>
        <dbReference type="EMBL" id="MDT9610235.1"/>
    </source>
</evidence>
<name>A0AAW8WMA6_9LACO</name>
<reference evidence="1" key="1">
    <citation type="submission" date="2023-08" db="EMBL/GenBank/DDBJ databases">
        <title>Lactobacillus from the Female Urinary Tract.</title>
        <authorList>
            <person name="Stegman N."/>
            <person name="Jackson B."/>
            <person name="Steiling M."/>
            <person name="Sedano C."/>
            <person name="Wolfe A."/>
            <person name="Putonti C."/>
        </authorList>
    </citation>
    <scope>NUCLEOTIDE SEQUENCE</scope>
    <source>
        <strain evidence="1">UMB5661</strain>
    </source>
</reference>
<dbReference type="EMBL" id="JAVTXN010000055">
    <property type="protein sequence ID" value="MDT9610235.1"/>
    <property type="molecule type" value="Genomic_DNA"/>
</dbReference>
<dbReference type="RefSeq" id="WP_118992313.1">
    <property type="nucleotide sequence ID" value="NZ_CP083391.1"/>
</dbReference>
<organism evidence="1 2">
    <name type="scientific">Lactobacillus crispatus</name>
    <dbReference type="NCBI Taxonomy" id="47770"/>
    <lineage>
        <taxon>Bacteria</taxon>
        <taxon>Bacillati</taxon>
        <taxon>Bacillota</taxon>
        <taxon>Bacilli</taxon>
        <taxon>Lactobacillales</taxon>
        <taxon>Lactobacillaceae</taxon>
        <taxon>Lactobacillus</taxon>
    </lineage>
</organism>
<dbReference type="AlphaFoldDB" id="A0AAW8WMA6"/>
<proteinExistence type="predicted"/>
<gene>
    <name evidence="1" type="ORF">RON39_08950</name>
</gene>
<evidence type="ECO:0000313" key="2">
    <source>
        <dbReference type="Proteomes" id="UP001253287"/>
    </source>
</evidence>
<comment type="caution">
    <text evidence="1">The sequence shown here is derived from an EMBL/GenBank/DDBJ whole genome shotgun (WGS) entry which is preliminary data.</text>
</comment>
<accession>A0AAW8WMA6</accession>
<dbReference type="Proteomes" id="UP001253287">
    <property type="component" value="Unassembled WGS sequence"/>
</dbReference>